<keyword evidence="3" id="KW-1185">Reference proteome</keyword>
<protein>
    <submittedName>
        <fullName evidence="2">Uncharacterized protein</fullName>
    </submittedName>
</protein>
<dbReference type="OrthoDB" id="2616665at2"/>
<dbReference type="AlphaFoldDB" id="A0A5J5HE38"/>
<sequence length="122" mass="13983">MIKSTSVIENPMTQAEAVAMANEIVRLEAVVKELKNQLKAYVETNGSVETNDQIWDFNESVSWNFPGDKLKEIMTMIALDGYNPWELISLSKRSLDKLGWNDDILKQYGEKKVIKRFASKKK</sequence>
<dbReference type="EMBL" id="VYKL01000032">
    <property type="protein sequence ID" value="KAA9019000.1"/>
    <property type="molecule type" value="Genomic_DNA"/>
</dbReference>
<name>A0A5J5HE38_9BACI</name>
<proteinExistence type="predicted"/>
<dbReference type="Proteomes" id="UP000326671">
    <property type="component" value="Unassembled WGS sequence"/>
</dbReference>
<dbReference type="RefSeq" id="WP_150441724.1">
    <property type="nucleotide sequence ID" value="NZ_VYKL01000032.1"/>
</dbReference>
<evidence type="ECO:0000313" key="2">
    <source>
        <dbReference type="EMBL" id="KAA9019000.1"/>
    </source>
</evidence>
<evidence type="ECO:0000256" key="1">
    <source>
        <dbReference type="SAM" id="Coils"/>
    </source>
</evidence>
<feature type="coiled-coil region" evidence="1">
    <location>
        <begin position="17"/>
        <end position="51"/>
    </location>
</feature>
<gene>
    <name evidence="2" type="ORF">F4V44_19660</name>
</gene>
<accession>A0A5J5HE38</accession>
<reference evidence="2 3" key="1">
    <citation type="submission" date="2019-09" db="EMBL/GenBank/DDBJ databases">
        <title>Whole genome sequences of isolates from the Mars Exploration Rovers.</title>
        <authorList>
            <person name="Seuylemezian A."/>
            <person name="Vaishampayan P."/>
        </authorList>
    </citation>
    <scope>NUCLEOTIDE SEQUENCE [LARGE SCALE GENOMIC DNA]</scope>
    <source>
        <strain evidence="2 3">MER_TA_151</strain>
    </source>
</reference>
<evidence type="ECO:0000313" key="3">
    <source>
        <dbReference type="Proteomes" id="UP000326671"/>
    </source>
</evidence>
<organism evidence="2 3">
    <name type="scientific">Niallia endozanthoxylica</name>
    <dbReference type="NCBI Taxonomy" id="2036016"/>
    <lineage>
        <taxon>Bacteria</taxon>
        <taxon>Bacillati</taxon>
        <taxon>Bacillota</taxon>
        <taxon>Bacilli</taxon>
        <taxon>Bacillales</taxon>
        <taxon>Bacillaceae</taxon>
        <taxon>Niallia</taxon>
    </lineage>
</organism>
<comment type="caution">
    <text evidence="2">The sequence shown here is derived from an EMBL/GenBank/DDBJ whole genome shotgun (WGS) entry which is preliminary data.</text>
</comment>
<keyword evidence="1" id="KW-0175">Coiled coil</keyword>